<dbReference type="HOGENOM" id="CLU_2745961_0_0_9"/>
<gene>
    <name evidence="2" type="ORF">HMPREF9707_01165</name>
</gene>
<proteinExistence type="predicted"/>
<comment type="caution">
    <text evidence="2">The sequence shown here is derived from an EMBL/GenBank/DDBJ whole genome shotgun (WGS) entry which is preliminary data.</text>
</comment>
<dbReference type="EMBL" id="AGZE01000031">
    <property type="protein sequence ID" value="EKB55207.1"/>
    <property type="molecule type" value="Genomic_DNA"/>
</dbReference>
<organism evidence="2 3">
    <name type="scientific">Falseniella ignava CCUG 37419</name>
    <dbReference type="NCBI Taxonomy" id="883112"/>
    <lineage>
        <taxon>Bacteria</taxon>
        <taxon>Bacillati</taxon>
        <taxon>Bacillota</taxon>
        <taxon>Bacilli</taxon>
        <taxon>Lactobacillales</taxon>
        <taxon>Aerococcaceae</taxon>
        <taxon>Falseniella</taxon>
    </lineage>
</organism>
<keyword evidence="3" id="KW-1185">Reference proteome</keyword>
<dbReference type="RefSeq" id="WP_006701809.1">
    <property type="nucleotide sequence ID" value="NZ_JH932301.1"/>
</dbReference>
<evidence type="ECO:0000313" key="2">
    <source>
        <dbReference type="EMBL" id="EKB55207.1"/>
    </source>
</evidence>
<dbReference type="AlphaFoldDB" id="K1LT06"/>
<dbReference type="Proteomes" id="UP000005147">
    <property type="component" value="Unassembled WGS sequence"/>
</dbReference>
<evidence type="ECO:0000313" key="3">
    <source>
        <dbReference type="Proteomes" id="UP000005147"/>
    </source>
</evidence>
<evidence type="ECO:0000256" key="1">
    <source>
        <dbReference type="SAM" id="MobiDB-lite"/>
    </source>
</evidence>
<feature type="region of interest" description="Disordered" evidence="1">
    <location>
        <begin position="1"/>
        <end position="50"/>
    </location>
</feature>
<feature type="non-terminal residue" evidence="2">
    <location>
        <position position="1"/>
    </location>
</feature>
<sequence length="70" mass="7481">LVDQADGSTNSKTTLVDQADGSTNSKTSLVDQADGSTISQSSRLPSPTKNRIPTLGIRSFDQVLVNHFFD</sequence>
<name>K1LT06_9LACT</name>
<accession>K1LT06</accession>
<reference evidence="2 3" key="1">
    <citation type="submission" date="2012-07" db="EMBL/GenBank/DDBJ databases">
        <title>The Genome Sequence of Facklamia ignava CCUG 37419.</title>
        <authorList>
            <consortium name="The Broad Institute Genome Sequencing Platform"/>
            <person name="Earl A."/>
            <person name="Ward D."/>
            <person name="Feldgarden M."/>
            <person name="Gevers D."/>
            <person name="Huys G."/>
            <person name="Walker B."/>
            <person name="Young S.K."/>
            <person name="Zeng Q."/>
            <person name="Gargeya S."/>
            <person name="Fitzgerald M."/>
            <person name="Haas B."/>
            <person name="Abouelleil A."/>
            <person name="Alvarado L."/>
            <person name="Arachchi H.M."/>
            <person name="Berlin A.M."/>
            <person name="Chapman S.B."/>
            <person name="Goldberg J."/>
            <person name="Griggs A."/>
            <person name="Gujja S."/>
            <person name="Hansen M."/>
            <person name="Howarth C."/>
            <person name="Imamovic A."/>
            <person name="Larimer J."/>
            <person name="McCowen C."/>
            <person name="Montmayeur A."/>
            <person name="Murphy C."/>
            <person name="Neiman D."/>
            <person name="Pearson M."/>
            <person name="Priest M."/>
            <person name="Roberts A."/>
            <person name="Saif S."/>
            <person name="Shea T."/>
            <person name="Sisk P."/>
            <person name="Sykes S."/>
            <person name="Wortman J."/>
            <person name="Nusbaum C."/>
            <person name="Birren B."/>
        </authorList>
    </citation>
    <scope>NUCLEOTIDE SEQUENCE [LARGE SCALE GENOMIC DNA]</scope>
    <source>
        <strain evidence="2 3">CCUG 37419</strain>
    </source>
</reference>
<protein>
    <submittedName>
        <fullName evidence="2">Uncharacterized protein</fullName>
    </submittedName>
</protein>